<dbReference type="EMBL" id="CACRXK020007239">
    <property type="protein sequence ID" value="CAB4011697.1"/>
    <property type="molecule type" value="Genomic_DNA"/>
</dbReference>
<dbReference type="PRINTS" id="PR00369">
    <property type="entry name" value="FLAVODOXIN"/>
</dbReference>
<evidence type="ECO:0000256" key="5">
    <source>
        <dbReference type="ARBA" id="ARBA00022827"/>
    </source>
</evidence>
<protein>
    <submittedName>
        <fullName evidence="8">NADPH--cytochrome P450 reductase isoform X1</fullName>
    </submittedName>
</protein>
<dbReference type="PRINTS" id="PR00371">
    <property type="entry name" value="FPNCR"/>
</dbReference>
<dbReference type="InterPro" id="IPR001094">
    <property type="entry name" value="Flavdoxin-like"/>
</dbReference>
<evidence type="ECO:0000313" key="8">
    <source>
        <dbReference type="EMBL" id="CAB4011697.1"/>
    </source>
</evidence>
<keyword evidence="7" id="KW-0560">Oxidoreductase</keyword>
<comment type="caution">
    <text evidence="8">The sequence shown here is derived from an EMBL/GenBank/DDBJ whole genome shotgun (WGS) entry which is preliminary data.</text>
</comment>
<dbReference type="Pfam" id="PF00667">
    <property type="entry name" value="FAD_binding_1"/>
    <property type="match status" value="1"/>
</dbReference>
<dbReference type="Gene3D" id="2.40.30.10">
    <property type="entry name" value="Translation factors"/>
    <property type="match status" value="1"/>
</dbReference>
<dbReference type="InterPro" id="IPR008254">
    <property type="entry name" value="Flavodoxin/NO_synth"/>
</dbReference>
<dbReference type="InterPro" id="IPR017927">
    <property type="entry name" value="FAD-bd_FR_type"/>
</dbReference>
<evidence type="ECO:0000256" key="2">
    <source>
        <dbReference type="ARBA" id="ARBA00001974"/>
    </source>
</evidence>
<dbReference type="GO" id="GO:0009725">
    <property type="term" value="P:response to hormone"/>
    <property type="evidence" value="ECO:0007669"/>
    <property type="project" value="TreeGrafter"/>
</dbReference>
<keyword evidence="6" id="KW-0521">NADP</keyword>
<dbReference type="Proteomes" id="UP001152795">
    <property type="component" value="Unassembled WGS sequence"/>
</dbReference>
<dbReference type="AlphaFoldDB" id="A0A7D9IQU1"/>
<proteinExistence type="predicted"/>
<gene>
    <name evidence="8" type="ORF">PACLA_8A009792</name>
</gene>
<dbReference type="InterPro" id="IPR029039">
    <property type="entry name" value="Flavoprotein-like_sf"/>
</dbReference>
<keyword evidence="4" id="KW-0288">FMN</keyword>
<dbReference type="GO" id="GO:0050660">
    <property type="term" value="F:flavin adenine dinucleotide binding"/>
    <property type="evidence" value="ECO:0007669"/>
    <property type="project" value="TreeGrafter"/>
</dbReference>
<evidence type="ECO:0000256" key="4">
    <source>
        <dbReference type="ARBA" id="ARBA00022643"/>
    </source>
</evidence>
<dbReference type="InterPro" id="IPR003097">
    <property type="entry name" value="CysJ-like_FAD-binding"/>
</dbReference>
<dbReference type="GO" id="GO:0010181">
    <property type="term" value="F:FMN binding"/>
    <property type="evidence" value="ECO:0007669"/>
    <property type="project" value="InterPro"/>
</dbReference>
<reference evidence="8" key="1">
    <citation type="submission" date="2020-04" db="EMBL/GenBank/DDBJ databases">
        <authorList>
            <person name="Alioto T."/>
            <person name="Alioto T."/>
            <person name="Gomez Garrido J."/>
        </authorList>
    </citation>
    <scope>NUCLEOTIDE SEQUENCE</scope>
    <source>
        <strain evidence="8">A484AB</strain>
    </source>
</reference>
<dbReference type="OrthoDB" id="1856718at2759"/>
<dbReference type="PANTHER" id="PTHR19384">
    <property type="entry name" value="NITRIC OXIDE SYNTHASE-RELATED"/>
    <property type="match status" value="1"/>
</dbReference>
<dbReference type="FunFam" id="1.20.990.10:FF:000001">
    <property type="entry name" value="NADPH--cytochrome P450 reductase"/>
    <property type="match status" value="1"/>
</dbReference>
<evidence type="ECO:0000256" key="1">
    <source>
        <dbReference type="ARBA" id="ARBA00001917"/>
    </source>
</evidence>
<dbReference type="InterPro" id="IPR023173">
    <property type="entry name" value="NADPH_Cyt_P450_Rdtase_alpha"/>
</dbReference>
<dbReference type="SUPFAM" id="SSF63380">
    <property type="entry name" value="Riboflavin synthase domain-like"/>
    <property type="match status" value="1"/>
</dbReference>
<dbReference type="GO" id="GO:0003958">
    <property type="term" value="F:NADPH-hemoprotein reductase activity"/>
    <property type="evidence" value="ECO:0007669"/>
    <property type="project" value="TreeGrafter"/>
</dbReference>
<dbReference type="Gene3D" id="3.40.50.360">
    <property type="match status" value="1"/>
</dbReference>
<name>A0A7D9IQU1_PARCT</name>
<dbReference type="PANTHER" id="PTHR19384:SF17">
    <property type="entry name" value="NADPH--CYTOCHROME P450 REDUCTASE"/>
    <property type="match status" value="1"/>
</dbReference>
<keyword evidence="5" id="KW-0274">FAD</keyword>
<sequence length="500" mass="57594">MSGEEEQDTARLEYSSALPLGYVDIFVFSSFLGLLFYWFFIRKSKQAEIQPTVAANGNFGKNSNSFVDKMKKGHKQIAIFYGSQTGTAEEFAGHLAKDAAKYGMKASIFDPEEFEMEHLSRMEEIENSFAIFVVATYGEGDPTDNIREFHEWLEDDQEGLECLKYVVFGLGNKTYENYNTMGRFFDKRLSELGCTRLFERGEGDDDGDIENDFLTWKEKMWPAILDYYGIDLANLTLSLDLIRQYDLKIHTDISDEKIFLGEMARLKSLVDQKPPYDQKNPYMAPISVNRELHKGGDRSCMHIELDITESKLRYDAGDHVAIYPTNDPELVEKIGQVLNIDLDVVFSLVNKDEESNKKHPFPCPTTYRTALLHYVDITSRAKGNILQSLIEYAQDSKEKEFLEKLTKNDDEGKKLHQEWIMDDHRTIIDVLQDLPSVRPPIDVLLEFQPRLNCRYYSISSSSKLHRHSIHVTAVVVDYETRLNRRMKGVATTWLAKKLPN</sequence>
<feature type="non-terminal residue" evidence="8">
    <location>
        <position position="1"/>
    </location>
</feature>
<dbReference type="Gene3D" id="1.20.990.10">
    <property type="entry name" value="NADPH-cytochrome p450 Reductase, Chain A, domain 3"/>
    <property type="match status" value="1"/>
</dbReference>
<comment type="cofactor">
    <cofactor evidence="2">
        <name>FAD</name>
        <dbReference type="ChEBI" id="CHEBI:57692"/>
    </cofactor>
</comment>
<dbReference type="PROSITE" id="PS50902">
    <property type="entry name" value="FLAVODOXIN_LIKE"/>
    <property type="match status" value="1"/>
</dbReference>
<dbReference type="InterPro" id="IPR001709">
    <property type="entry name" value="Flavoprot_Pyr_Nucl_cyt_Rdtase"/>
</dbReference>
<comment type="cofactor">
    <cofactor evidence="1">
        <name>FMN</name>
        <dbReference type="ChEBI" id="CHEBI:58210"/>
    </cofactor>
</comment>
<keyword evidence="9" id="KW-1185">Reference proteome</keyword>
<evidence type="ECO:0000313" key="9">
    <source>
        <dbReference type="Proteomes" id="UP001152795"/>
    </source>
</evidence>
<accession>A0A7D9IQU1</accession>
<keyword evidence="3" id="KW-0285">Flavoprotein</keyword>
<dbReference type="PROSITE" id="PS51384">
    <property type="entry name" value="FAD_FR"/>
    <property type="match status" value="1"/>
</dbReference>
<dbReference type="InterPro" id="IPR017938">
    <property type="entry name" value="Riboflavin_synthase-like_b-brl"/>
</dbReference>
<dbReference type="Pfam" id="PF00258">
    <property type="entry name" value="Flavodoxin_1"/>
    <property type="match status" value="1"/>
</dbReference>
<organism evidence="8 9">
    <name type="scientific">Paramuricea clavata</name>
    <name type="common">Red gorgonian</name>
    <name type="synonym">Violescent sea-whip</name>
    <dbReference type="NCBI Taxonomy" id="317549"/>
    <lineage>
        <taxon>Eukaryota</taxon>
        <taxon>Metazoa</taxon>
        <taxon>Cnidaria</taxon>
        <taxon>Anthozoa</taxon>
        <taxon>Octocorallia</taxon>
        <taxon>Malacalcyonacea</taxon>
        <taxon>Plexauridae</taxon>
        <taxon>Paramuricea</taxon>
    </lineage>
</organism>
<dbReference type="GO" id="GO:0005829">
    <property type="term" value="C:cytosol"/>
    <property type="evidence" value="ECO:0007669"/>
    <property type="project" value="TreeGrafter"/>
</dbReference>
<evidence type="ECO:0000256" key="3">
    <source>
        <dbReference type="ARBA" id="ARBA00022630"/>
    </source>
</evidence>
<evidence type="ECO:0000256" key="6">
    <source>
        <dbReference type="ARBA" id="ARBA00022857"/>
    </source>
</evidence>
<dbReference type="SUPFAM" id="SSF52218">
    <property type="entry name" value="Flavoproteins"/>
    <property type="match status" value="1"/>
</dbReference>
<evidence type="ECO:0000256" key="7">
    <source>
        <dbReference type="ARBA" id="ARBA00023002"/>
    </source>
</evidence>